<dbReference type="Proteomes" id="UP000030752">
    <property type="component" value="Unassembled WGS sequence"/>
</dbReference>
<accession>W2RUZ2</accession>
<evidence type="ECO:0000256" key="5">
    <source>
        <dbReference type="ARBA" id="ARBA00022691"/>
    </source>
</evidence>
<keyword evidence="12" id="KW-1185">Reference proteome</keyword>
<evidence type="ECO:0000256" key="9">
    <source>
        <dbReference type="SAM" id="MobiDB-lite"/>
    </source>
</evidence>
<evidence type="ECO:0000256" key="1">
    <source>
        <dbReference type="ARBA" id="ARBA00008569"/>
    </source>
</evidence>
<evidence type="ECO:0000313" key="11">
    <source>
        <dbReference type="EMBL" id="ETN40125.1"/>
    </source>
</evidence>
<reference evidence="11 12" key="1">
    <citation type="submission" date="2013-03" db="EMBL/GenBank/DDBJ databases">
        <title>The Genome Sequence of Phialophora europaea CBS 101466.</title>
        <authorList>
            <consortium name="The Broad Institute Genomics Platform"/>
            <person name="Cuomo C."/>
            <person name="de Hoog S."/>
            <person name="Gorbushina A."/>
            <person name="Walker B."/>
            <person name="Young S.K."/>
            <person name="Zeng Q."/>
            <person name="Gargeya S."/>
            <person name="Fitzgerald M."/>
            <person name="Haas B."/>
            <person name="Abouelleil A."/>
            <person name="Allen A.W."/>
            <person name="Alvarado L."/>
            <person name="Arachchi H.M."/>
            <person name="Berlin A.M."/>
            <person name="Chapman S.B."/>
            <person name="Gainer-Dewar J."/>
            <person name="Goldberg J."/>
            <person name="Griggs A."/>
            <person name="Gujja S."/>
            <person name="Hansen M."/>
            <person name="Howarth C."/>
            <person name="Imamovic A."/>
            <person name="Ireland A."/>
            <person name="Larimer J."/>
            <person name="McCowan C."/>
            <person name="Murphy C."/>
            <person name="Pearson M."/>
            <person name="Poon T.W."/>
            <person name="Priest M."/>
            <person name="Roberts A."/>
            <person name="Saif S."/>
            <person name="Shea T."/>
            <person name="Sisk P."/>
            <person name="Sykes S."/>
            <person name="Wortman J."/>
            <person name="Nusbaum C."/>
            <person name="Birren B."/>
        </authorList>
    </citation>
    <scope>NUCLEOTIDE SEQUENCE [LARGE SCALE GENOMIC DNA]</scope>
    <source>
        <strain evidence="11 12">CBS 101466</strain>
    </source>
</reference>
<dbReference type="Pfam" id="PF02676">
    <property type="entry name" value="TYW3"/>
    <property type="match status" value="1"/>
</dbReference>
<dbReference type="STRING" id="1220924.W2RUZ2"/>
<dbReference type="VEuPathDB" id="FungiDB:HMPREF1541_04400"/>
<keyword evidence="5" id="KW-0949">S-adenosyl-L-methionine</keyword>
<dbReference type="Gene3D" id="3.30.1960.10">
    <property type="entry name" value="tRNA wybutosine-synthesizing-like"/>
    <property type="match status" value="1"/>
</dbReference>
<dbReference type="GO" id="GO:0032259">
    <property type="term" value="P:methylation"/>
    <property type="evidence" value="ECO:0007669"/>
    <property type="project" value="UniProtKB-KW"/>
</dbReference>
<proteinExistence type="inferred from homology"/>
<dbReference type="SUPFAM" id="SSF111278">
    <property type="entry name" value="SSo0622-like"/>
    <property type="match status" value="1"/>
</dbReference>
<dbReference type="InParanoid" id="W2RUZ2"/>
<dbReference type="InterPro" id="IPR003827">
    <property type="entry name" value="tRNA_yW-synthesising"/>
</dbReference>
<feature type="region of interest" description="Disordered" evidence="9">
    <location>
        <begin position="76"/>
        <end position="107"/>
    </location>
</feature>
<dbReference type="PANTHER" id="PTHR48418:SF1">
    <property type="entry name" value="TRNA WYBUTOSINE-SYNTHESIZING PROTEIN 3"/>
    <property type="match status" value="1"/>
</dbReference>
<evidence type="ECO:0000256" key="3">
    <source>
        <dbReference type="ARBA" id="ARBA00022603"/>
    </source>
</evidence>
<dbReference type="EC" id="2.1.1.282" evidence="2"/>
<dbReference type="AlphaFoldDB" id="W2RUZ2"/>
<evidence type="ECO:0000256" key="7">
    <source>
        <dbReference type="ARBA" id="ARBA00030554"/>
    </source>
</evidence>
<feature type="domain" description="tRNA wybutosine-synthesizing protein" evidence="10">
    <location>
        <begin position="14"/>
        <end position="281"/>
    </location>
</feature>
<name>W2RUZ2_CYPE1</name>
<evidence type="ECO:0000259" key="10">
    <source>
        <dbReference type="Pfam" id="PF02676"/>
    </source>
</evidence>
<dbReference type="RefSeq" id="XP_008716968.1">
    <property type="nucleotide sequence ID" value="XM_008718746.1"/>
</dbReference>
<protein>
    <recommendedName>
        <fullName evidence="2">tRNA(Phe) 7-[(3-amino-3-carboxypropyl)-4-demethylwyosine(37)-N(4)]-methyltransferase</fullName>
        <ecNumber evidence="2">2.1.1.282</ecNumber>
    </recommendedName>
    <alternativeName>
        <fullName evidence="7">tRNA(Phe) 7-((3-amino-3-carboxypropyl)-4-demethylwyosine(37)-N(4))-methyltransferase</fullName>
    </alternativeName>
</protein>
<feature type="region of interest" description="Disordered" evidence="9">
    <location>
        <begin position="281"/>
        <end position="338"/>
    </location>
</feature>
<sequence>MKPSPPPSPQFLAKKQGILSALALDARDYEDKSPKGSVDIQILDLIQLINNAQGWVTTSSCAGRVAVFVEGPKKTFPRTEASPIANTDDTPDGHAQSTVIGSDQTPLGATQALKTAPGGKGGGHWLFVSHEPLPQASASINEEHWASFFKLSRSSVNLDRATHHSLHRLIRLTFSPLILHVLCASLQHARPLLSAAINAGFRESGVQSLKALDSEQVGEGVMVAIRTNGIVFESMVGVWDESSDQGVAMVSEEYLAMCANVVNERFEFNVERKRRLMEELQSTLERESSKHEEQPETREERRKRKETEGLKRQQNSKDAAGQTRNRVSDIDLAGFDIG</sequence>
<dbReference type="InterPro" id="IPR036602">
    <property type="entry name" value="tRNA_yW-synthesising-like_sf"/>
</dbReference>
<evidence type="ECO:0000256" key="2">
    <source>
        <dbReference type="ARBA" id="ARBA00012750"/>
    </source>
</evidence>
<evidence type="ECO:0000256" key="6">
    <source>
        <dbReference type="ARBA" id="ARBA00022694"/>
    </source>
</evidence>
<dbReference type="FunCoup" id="W2RUZ2">
    <property type="interactions" value="53"/>
</dbReference>
<dbReference type="eggNOG" id="KOG1228">
    <property type="taxonomic scope" value="Eukaryota"/>
</dbReference>
<evidence type="ECO:0000256" key="4">
    <source>
        <dbReference type="ARBA" id="ARBA00022679"/>
    </source>
</evidence>
<feature type="compositionally biased region" description="Polar residues" evidence="9">
    <location>
        <begin position="95"/>
        <end position="107"/>
    </location>
</feature>
<gene>
    <name evidence="11" type="ORF">HMPREF1541_04400</name>
</gene>
<dbReference type="GO" id="GO:0008033">
    <property type="term" value="P:tRNA processing"/>
    <property type="evidence" value="ECO:0007669"/>
    <property type="project" value="UniProtKB-KW"/>
</dbReference>
<dbReference type="GeneID" id="19971739"/>
<feature type="compositionally biased region" description="Basic and acidic residues" evidence="9">
    <location>
        <begin position="284"/>
        <end position="311"/>
    </location>
</feature>
<evidence type="ECO:0000313" key="12">
    <source>
        <dbReference type="Proteomes" id="UP000030752"/>
    </source>
</evidence>
<comment type="similarity">
    <text evidence="1">Belongs to the TYW3 family.</text>
</comment>
<dbReference type="EMBL" id="KB822720">
    <property type="protein sequence ID" value="ETN40125.1"/>
    <property type="molecule type" value="Genomic_DNA"/>
</dbReference>
<organism evidence="11 12">
    <name type="scientific">Cyphellophora europaea (strain CBS 101466)</name>
    <name type="common">Phialophora europaea</name>
    <dbReference type="NCBI Taxonomy" id="1220924"/>
    <lineage>
        <taxon>Eukaryota</taxon>
        <taxon>Fungi</taxon>
        <taxon>Dikarya</taxon>
        <taxon>Ascomycota</taxon>
        <taxon>Pezizomycotina</taxon>
        <taxon>Eurotiomycetes</taxon>
        <taxon>Chaetothyriomycetidae</taxon>
        <taxon>Chaetothyriales</taxon>
        <taxon>Cyphellophoraceae</taxon>
        <taxon>Cyphellophora</taxon>
    </lineage>
</organism>
<dbReference type="PANTHER" id="PTHR48418">
    <property type="entry name" value="TRNA WYBUTOSINE-SYNTHESIZING PROTEIN 3"/>
    <property type="match status" value="1"/>
</dbReference>
<comment type="catalytic activity">
    <reaction evidence="8">
        <text>4-demethyl-7-[(3S)-3-amino-3-carboxypropyl]wyosine(37) in tRNA(Phe) + S-adenosyl-L-methionine = 7-[(3S)-3-amino-3-carboxypropyl]wyosine(37) in tRNA(Phe) + S-adenosyl-L-homocysteine + H(+)</text>
        <dbReference type="Rhea" id="RHEA:36635"/>
        <dbReference type="Rhea" id="RHEA-COMP:10378"/>
        <dbReference type="Rhea" id="RHEA-COMP:10379"/>
        <dbReference type="ChEBI" id="CHEBI:15378"/>
        <dbReference type="ChEBI" id="CHEBI:57856"/>
        <dbReference type="ChEBI" id="CHEBI:59789"/>
        <dbReference type="ChEBI" id="CHEBI:73543"/>
        <dbReference type="ChEBI" id="CHEBI:73550"/>
        <dbReference type="EC" id="2.1.1.282"/>
    </reaction>
</comment>
<keyword evidence="4" id="KW-0808">Transferase</keyword>
<dbReference type="GO" id="GO:0008168">
    <property type="term" value="F:methyltransferase activity"/>
    <property type="evidence" value="ECO:0007669"/>
    <property type="project" value="UniProtKB-KW"/>
</dbReference>
<feature type="compositionally biased region" description="Polar residues" evidence="9">
    <location>
        <begin position="312"/>
        <end position="325"/>
    </location>
</feature>
<dbReference type="OrthoDB" id="263283at2759"/>
<evidence type="ECO:0000256" key="8">
    <source>
        <dbReference type="ARBA" id="ARBA00049202"/>
    </source>
</evidence>
<dbReference type="HOGENOM" id="CLU_047426_0_1_1"/>
<keyword evidence="3" id="KW-0489">Methyltransferase</keyword>
<keyword evidence="6" id="KW-0819">tRNA processing</keyword>